<proteinExistence type="predicted"/>
<gene>
    <name evidence="1" type="ORF">A1353_04165</name>
</gene>
<protein>
    <submittedName>
        <fullName evidence="1">Uncharacterized protein</fullName>
    </submittedName>
</protein>
<sequence>MLESVWYIDSKSLENNMEKPIKPQNQLTLSQQLCHSFFSQKGYDPFINFHSHDGCAMYDSYLRHQRSFASGITGQNCQISFVSKFTKLE</sequence>
<reference evidence="1 2" key="1">
    <citation type="submission" date="2016-03" db="EMBL/GenBank/DDBJ databases">
        <authorList>
            <person name="Ploux O."/>
        </authorList>
    </citation>
    <scope>NUCLEOTIDE SEQUENCE [LARGE SCALE GENOMIC DNA]</scope>
    <source>
        <strain evidence="1 2">R-45371</strain>
    </source>
</reference>
<dbReference type="Proteomes" id="UP000077763">
    <property type="component" value="Unassembled WGS sequence"/>
</dbReference>
<dbReference type="AlphaFoldDB" id="A0A177MWW2"/>
<evidence type="ECO:0000313" key="2">
    <source>
        <dbReference type="Proteomes" id="UP000077763"/>
    </source>
</evidence>
<evidence type="ECO:0000313" key="1">
    <source>
        <dbReference type="EMBL" id="OAI09510.1"/>
    </source>
</evidence>
<accession>A0A177MWW2</accession>
<name>A0A177MWW2_METMH</name>
<comment type="caution">
    <text evidence="1">The sequence shown here is derived from an EMBL/GenBank/DDBJ whole genome shotgun (WGS) entry which is preliminary data.</text>
</comment>
<dbReference type="EMBL" id="LUUH01000002">
    <property type="protein sequence ID" value="OAI09510.1"/>
    <property type="molecule type" value="Genomic_DNA"/>
</dbReference>
<organism evidence="1 2">
    <name type="scientific">Methylomonas methanica</name>
    <dbReference type="NCBI Taxonomy" id="421"/>
    <lineage>
        <taxon>Bacteria</taxon>
        <taxon>Pseudomonadati</taxon>
        <taxon>Pseudomonadota</taxon>
        <taxon>Gammaproteobacteria</taxon>
        <taxon>Methylococcales</taxon>
        <taxon>Methylococcaceae</taxon>
        <taxon>Methylomonas</taxon>
    </lineage>
</organism>